<dbReference type="Gene3D" id="1.50.10.160">
    <property type="match status" value="1"/>
</dbReference>
<feature type="region of interest" description="Disordered" evidence="1">
    <location>
        <begin position="515"/>
        <end position="539"/>
    </location>
</feature>
<feature type="domain" description="Squalene cyclase C-terminal" evidence="2">
    <location>
        <begin position="379"/>
        <end position="475"/>
    </location>
</feature>
<dbReference type="Gene3D" id="1.50.10.20">
    <property type="match status" value="1"/>
</dbReference>
<evidence type="ECO:0000256" key="1">
    <source>
        <dbReference type="SAM" id="MobiDB-lite"/>
    </source>
</evidence>
<dbReference type="InterPro" id="IPR008930">
    <property type="entry name" value="Terpenoid_cyclase/PrenylTrfase"/>
</dbReference>
<keyword evidence="4" id="KW-1185">Reference proteome</keyword>
<protein>
    <submittedName>
        <fullName evidence="3">Prenyltransferase/squalene oxidase repeat-containing protein</fullName>
    </submittedName>
</protein>
<evidence type="ECO:0000259" key="2">
    <source>
        <dbReference type="Pfam" id="PF13243"/>
    </source>
</evidence>
<dbReference type="Proteomes" id="UP001596004">
    <property type="component" value="Unassembled WGS sequence"/>
</dbReference>
<organism evidence="3 4">
    <name type="scientific">Sphaerisporangium dianthi</name>
    <dbReference type="NCBI Taxonomy" id="1436120"/>
    <lineage>
        <taxon>Bacteria</taxon>
        <taxon>Bacillati</taxon>
        <taxon>Actinomycetota</taxon>
        <taxon>Actinomycetes</taxon>
        <taxon>Streptosporangiales</taxon>
        <taxon>Streptosporangiaceae</taxon>
        <taxon>Sphaerisporangium</taxon>
    </lineage>
</organism>
<evidence type="ECO:0000313" key="3">
    <source>
        <dbReference type="EMBL" id="MFC4532360.1"/>
    </source>
</evidence>
<comment type="caution">
    <text evidence="3">The sequence shown here is derived from an EMBL/GenBank/DDBJ whole genome shotgun (WGS) entry which is preliminary data.</text>
</comment>
<accession>A0ABV9CHR4</accession>
<dbReference type="EMBL" id="JBHSFP010000009">
    <property type="protein sequence ID" value="MFC4532360.1"/>
    <property type="molecule type" value="Genomic_DNA"/>
</dbReference>
<dbReference type="InterPro" id="IPR032696">
    <property type="entry name" value="SQ_cyclase_C"/>
</dbReference>
<sequence length="575" mass="60720">MTFLGRGRAPDAAIDTAIDAATNTATDMTTAQDVVDIAAEAGALVAGLLARPWGEPSPSVYETARLVALAPWLAGHPERLAFLVDTQRPDGGWGAHEEYALVPTLSATDAVLAELRRGVLHVGPRSVAASADEGLRALFRWSRRNFGAPLPDLPAIELIVPSLVASINARLRELGESPLDGLHHWRGTVPLPLPQGMDGTKLELVRSRLRSGDPLPVKLMHALEVGGEAAFQARGVRPTPEGLVGASPAATAAWLGAAGTVEASHPARLRLEAVTAVDGGPVPCATPITVFERGWVLSWLIRAGVPVTVPRELVASLGERLGPGGVAAGPGLPADADTTSVALYTLTLLGEAREPDSLWAYDTGTHFCTWQGEQGFSTTVNAHVLDAFGQYVVARPGARPRYGPAVERLAGLLRARQHADGSWADRWHASPYYATVCCALALHDFGGAESAESVRRAVRWVSSTQRADGSWGLWRGTAEETAYALQLLLLTGASHQGVEAQVTRGRDHLLRAVRRGSAAGPADRPAGTPEPPDDPPMWHDKDLYLPVAIVRAAVLGALHLARSAPCSPCSTSDKT</sequence>
<gene>
    <name evidence="3" type="ORF">ACFO60_16425</name>
</gene>
<proteinExistence type="predicted"/>
<reference evidence="4" key="1">
    <citation type="journal article" date="2019" name="Int. J. Syst. Evol. Microbiol.">
        <title>The Global Catalogue of Microorganisms (GCM) 10K type strain sequencing project: providing services to taxonomists for standard genome sequencing and annotation.</title>
        <authorList>
            <consortium name="The Broad Institute Genomics Platform"/>
            <consortium name="The Broad Institute Genome Sequencing Center for Infectious Disease"/>
            <person name="Wu L."/>
            <person name="Ma J."/>
        </authorList>
    </citation>
    <scope>NUCLEOTIDE SEQUENCE [LARGE SCALE GENOMIC DNA]</scope>
    <source>
        <strain evidence="4">CGMCC 4.7132</strain>
    </source>
</reference>
<dbReference type="SUPFAM" id="SSF48239">
    <property type="entry name" value="Terpenoid cyclases/Protein prenyltransferases"/>
    <property type="match status" value="1"/>
</dbReference>
<dbReference type="Pfam" id="PF13243">
    <property type="entry name" value="SQHop_cyclase_C"/>
    <property type="match status" value="1"/>
</dbReference>
<evidence type="ECO:0000313" key="4">
    <source>
        <dbReference type="Proteomes" id="UP001596004"/>
    </source>
</evidence>
<name>A0ABV9CHR4_9ACTN</name>
<dbReference type="RefSeq" id="WP_380841150.1">
    <property type="nucleotide sequence ID" value="NZ_JBHSFP010000009.1"/>
</dbReference>